<name>A0A2G9HGP9_9LAMI</name>
<feature type="region of interest" description="Disordered" evidence="1">
    <location>
        <begin position="121"/>
        <end position="173"/>
    </location>
</feature>
<dbReference type="EC" id="2.7.11.1" evidence="3"/>
<dbReference type="STRING" id="429701.A0A2G9HGP9"/>
<evidence type="ECO:0000256" key="1">
    <source>
        <dbReference type="SAM" id="MobiDB-lite"/>
    </source>
</evidence>
<dbReference type="CDD" id="cd05162">
    <property type="entry name" value="PWWP"/>
    <property type="match status" value="1"/>
</dbReference>
<dbReference type="GO" id="GO:0004674">
    <property type="term" value="F:protein serine/threonine kinase activity"/>
    <property type="evidence" value="ECO:0007669"/>
    <property type="project" value="UniProtKB-KW"/>
</dbReference>
<organism evidence="3 4">
    <name type="scientific">Handroanthus impetiginosus</name>
    <dbReference type="NCBI Taxonomy" id="429701"/>
    <lineage>
        <taxon>Eukaryota</taxon>
        <taxon>Viridiplantae</taxon>
        <taxon>Streptophyta</taxon>
        <taxon>Embryophyta</taxon>
        <taxon>Tracheophyta</taxon>
        <taxon>Spermatophyta</taxon>
        <taxon>Magnoliopsida</taxon>
        <taxon>eudicotyledons</taxon>
        <taxon>Gunneridae</taxon>
        <taxon>Pentapetalae</taxon>
        <taxon>asterids</taxon>
        <taxon>lamiids</taxon>
        <taxon>Lamiales</taxon>
        <taxon>Bignoniaceae</taxon>
        <taxon>Crescentiina</taxon>
        <taxon>Tabebuia alliance</taxon>
        <taxon>Handroanthus</taxon>
    </lineage>
</organism>
<feature type="compositionally biased region" description="Basic and acidic residues" evidence="1">
    <location>
        <begin position="405"/>
        <end position="433"/>
    </location>
</feature>
<sequence length="751" mass="83188">MPNEVTNVTAVSDSTQVVSVQAIETSNHGVNKLQRINVMPNEVASITAVSDSTQVSISPEITAKEELHVSTTNISLVDGGVTEENAVCNVATSSGEVNKSREADDNSGKVDAAFIKEGHVSETKPMDAREESESDIIHHDKNDIESELGTEEPASETGKSMLSNEEAVKSTSSLRMEQSGYLLPPEKEGSFAVSDLVWGKVRSHPWWPGQIFDPADASEKAVKYFKKDSYLVAYFGDRTFAWNDASLLKPFRPHFSQIEKQSNSEAFRNAVDCALEEVSRRVELGLACSCIPKDAHWKIETQVVDNAGIREESSRRFGVDQSSRAASFEPDKLLEYIIDLAPSASSGADRLDLVIAQAQLSAFCRFKGYRLPTEFPSSGDLIENDADTEQISDEMVTSHKRKHTPKDSSESRKERSLTELMGDREYSPDAESGRKRRALDPLANVSDKRESVNGAKISTPTSQTPKPSFKIGECIRRVASQLTGSTSSVKSNNDEAVIDGSPKIYEHPESFSVDEMLLQLQLVAQDPKKGHNFQKNIHTFLLGFRSSIALNRRGRKKKSEPTVGGSGEEFEFDDVNDSYWTDRIVQNYSEEQLLHNSENGAGLQVVPFDAEKSVKPGRKPNSRKRYSTGSYPTEAEEDESAKRRKQESSPAELILNFAERNFVPSEINLNKMFRRFGPLMESETEVDHESGRAKVIFKRGADAEVARNSSEKFNIFGSALVNYEIGYSPLISVKIMPVVVPQCPEDVSLML</sequence>
<feature type="region of interest" description="Disordered" evidence="1">
    <location>
        <begin position="395"/>
        <end position="468"/>
    </location>
</feature>
<dbReference type="Proteomes" id="UP000231279">
    <property type="component" value="Unassembled WGS sequence"/>
</dbReference>
<keyword evidence="3" id="KW-0418">Kinase</keyword>
<keyword evidence="3" id="KW-0723">Serine/threonine-protein kinase</keyword>
<feature type="compositionally biased region" description="Basic residues" evidence="1">
    <location>
        <begin position="615"/>
        <end position="626"/>
    </location>
</feature>
<reference evidence="4" key="1">
    <citation type="journal article" date="2018" name="Gigascience">
        <title>Genome assembly of the Pink Ipe (Handroanthus impetiginosus, Bignoniaceae), a highly valued, ecologically keystone Neotropical timber forest tree.</title>
        <authorList>
            <person name="Silva-Junior O.B."/>
            <person name="Grattapaglia D."/>
            <person name="Novaes E."/>
            <person name="Collevatti R.G."/>
        </authorList>
    </citation>
    <scope>NUCLEOTIDE SEQUENCE [LARGE SCALE GENOMIC DNA]</scope>
    <source>
        <strain evidence="4">cv. UFG-1</strain>
    </source>
</reference>
<keyword evidence="3" id="KW-0808">Transferase</keyword>
<keyword evidence="4" id="KW-1185">Reference proteome</keyword>
<dbReference type="Pfam" id="PF00855">
    <property type="entry name" value="PWWP"/>
    <property type="match status" value="1"/>
</dbReference>
<comment type="caution">
    <text evidence="3">The sequence shown here is derived from an EMBL/GenBank/DDBJ whole genome shotgun (WGS) entry which is preliminary data.</text>
</comment>
<accession>A0A2G9HGP9</accession>
<evidence type="ECO:0000313" key="3">
    <source>
        <dbReference type="EMBL" id="PIN16711.1"/>
    </source>
</evidence>
<dbReference type="InterPro" id="IPR000313">
    <property type="entry name" value="PWWP_dom"/>
</dbReference>
<dbReference type="AlphaFoldDB" id="A0A2G9HGP9"/>
<feature type="compositionally biased region" description="Polar residues" evidence="1">
    <location>
        <begin position="157"/>
        <end position="173"/>
    </location>
</feature>
<dbReference type="SUPFAM" id="SSF63748">
    <property type="entry name" value="Tudor/PWWP/MBT"/>
    <property type="match status" value="1"/>
</dbReference>
<dbReference type="SMART" id="SM00293">
    <property type="entry name" value="PWWP"/>
    <property type="match status" value="1"/>
</dbReference>
<feature type="domain" description="PWWP" evidence="2">
    <location>
        <begin position="193"/>
        <end position="242"/>
    </location>
</feature>
<feature type="compositionally biased region" description="Acidic residues" evidence="1">
    <location>
        <begin position="145"/>
        <end position="154"/>
    </location>
</feature>
<dbReference type="PANTHER" id="PTHR42851:SF4">
    <property type="entry name" value="PWWP DOMAIN-CONTAINING PROTEIN"/>
    <property type="match status" value="1"/>
</dbReference>
<feature type="compositionally biased region" description="Basic and acidic residues" evidence="1">
    <location>
        <begin position="121"/>
        <end position="144"/>
    </location>
</feature>
<gene>
    <name evidence="3" type="ORF">CDL12_10624</name>
</gene>
<dbReference type="EMBL" id="NKXS01001812">
    <property type="protein sequence ID" value="PIN16711.1"/>
    <property type="molecule type" value="Genomic_DNA"/>
</dbReference>
<dbReference type="OrthoDB" id="62853at2759"/>
<feature type="compositionally biased region" description="Polar residues" evidence="1">
    <location>
        <begin position="456"/>
        <end position="466"/>
    </location>
</feature>
<protein>
    <submittedName>
        <fullName evidence="3">Non-specific serine/threonine protein kinase</fullName>
        <ecNumber evidence="3">2.7.11.1</ecNumber>
    </submittedName>
</protein>
<evidence type="ECO:0000313" key="4">
    <source>
        <dbReference type="Proteomes" id="UP000231279"/>
    </source>
</evidence>
<feature type="region of interest" description="Disordered" evidence="1">
    <location>
        <begin position="605"/>
        <end position="649"/>
    </location>
</feature>
<dbReference type="Gene3D" id="2.30.30.140">
    <property type="match status" value="1"/>
</dbReference>
<proteinExistence type="predicted"/>
<dbReference type="PANTHER" id="PTHR42851">
    <property type="entry name" value="ALDOLASE-RELATED"/>
    <property type="match status" value="1"/>
</dbReference>
<evidence type="ECO:0000259" key="2">
    <source>
        <dbReference type="PROSITE" id="PS50812"/>
    </source>
</evidence>
<dbReference type="PROSITE" id="PS50812">
    <property type="entry name" value="PWWP"/>
    <property type="match status" value="1"/>
</dbReference>
<dbReference type="InterPro" id="IPR053063">
    <property type="entry name" value="PWWP_domain_containing_PDP"/>
</dbReference>